<evidence type="ECO:0008006" key="3">
    <source>
        <dbReference type="Google" id="ProtNLM"/>
    </source>
</evidence>
<accession>A0A316F1Q1</accession>
<gene>
    <name evidence="1" type="ORF">C7419_1011541</name>
</gene>
<protein>
    <recommendedName>
        <fullName evidence="3">Metal binding Ada-like protein</fullName>
    </recommendedName>
</protein>
<evidence type="ECO:0000313" key="2">
    <source>
        <dbReference type="Proteomes" id="UP000245754"/>
    </source>
</evidence>
<organism evidence="1 2">
    <name type="scientific">Cupriavidus plantarum</name>
    <dbReference type="NCBI Taxonomy" id="942865"/>
    <lineage>
        <taxon>Bacteria</taxon>
        <taxon>Pseudomonadati</taxon>
        <taxon>Pseudomonadota</taxon>
        <taxon>Betaproteobacteria</taxon>
        <taxon>Burkholderiales</taxon>
        <taxon>Burkholderiaceae</taxon>
        <taxon>Cupriavidus</taxon>
    </lineage>
</organism>
<dbReference type="EMBL" id="QGGT01000001">
    <property type="protein sequence ID" value="PWK37658.1"/>
    <property type="molecule type" value="Genomic_DNA"/>
</dbReference>
<reference evidence="1 2" key="1">
    <citation type="submission" date="2018-05" db="EMBL/GenBank/DDBJ databases">
        <title>Genomic Encyclopedia of Type Strains, Phase IV (KMG-V): Genome sequencing to study the core and pangenomes of soil and plant-associated prokaryotes.</title>
        <authorList>
            <person name="Whitman W."/>
        </authorList>
    </citation>
    <scope>NUCLEOTIDE SEQUENCE [LARGE SCALE GENOMIC DNA]</scope>
    <source>
        <strain evidence="1 2">SLV-132</strain>
    </source>
</reference>
<comment type="caution">
    <text evidence="1">The sequence shown here is derived from an EMBL/GenBank/DDBJ whole genome shotgun (WGS) entry which is preliminary data.</text>
</comment>
<proteinExistence type="predicted"/>
<dbReference type="Proteomes" id="UP000245754">
    <property type="component" value="Unassembled WGS sequence"/>
</dbReference>
<sequence>MPLPNGVTPDGTIERICPRASWMGNRGTLHNEAREIVRAWTRKAWVTCRMSFNGRNRQPLMQPDRYTELFFLDEATALAAGHRPCGECRREDFTRFKQAWAAANGLTDGVSIGEIDKRLHEERTGMDRRSGEWRRPLRDLPTGTMVEAGEEICVWAGDSLLTWTPSGYNANSGPCNPSDSVRLVTPPSLVQAIRAGYSVQIDDSCTHSQNALVPLRV</sequence>
<dbReference type="RefSeq" id="WP_109581349.1">
    <property type="nucleotide sequence ID" value="NZ_QGGT01000001.1"/>
</dbReference>
<evidence type="ECO:0000313" key="1">
    <source>
        <dbReference type="EMBL" id="PWK37658.1"/>
    </source>
</evidence>
<name>A0A316F1Q1_9BURK</name>
<dbReference type="AlphaFoldDB" id="A0A316F1Q1"/>
<keyword evidence="2" id="KW-1185">Reference proteome</keyword>